<reference evidence="1 2" key="2">
    <citation type="submission" date="2019-04" db="EMBL/GenBank/DDBJ databases">
        <title>The genome sequence of big-headed turtle.</title>
        <authorList>
            <person name="Gong S."/>
        </authorList>
    </citation>
    <scope>NUCLEOTIDE SEQUENCE [LARGE SCALE GENOMIC DNA]</scope>
    <source>
        <strain evidence="1">DO16091913</strain>
        <tissue evidence="1">Muscle</tissue>
    </source>
</reference>
<accession>A0A4D9E0F5</accession>
<gene>
    <name evidence="1" type="ORF">DR999_PMT13494</name>
</gene>
<comment type="caution">
    <text evidence="1">The sequence shown here is derived from an EMBL/GenBank/DDBJ whole genome shotgun (WGS) entry which is preliminary data.</text>
</comment>
<evidence type="ECO:0000313" key="1">
    <source>
        <dbReference type="EMBL" id="TFK04031.1"/>
    </source>
</evidence>
<keyword evidence="2" id="KW-1185">Reference proteome</keyword>
<name>A0A4D9E0F5_9SAUR</name>
<reference evidence="1 2" key="1">
    <citation type="submission" date="2019-04" db="EMBL/GenBank/DDBJ databases">
        <title>Draft genome of the big-headed turtle Platysternon megacephalum.</title>
        <authorList>
            <person name="Gong S."/>
        </authorList>
    </citation>
    <scope>NUCLEOTIDE SEQUENCE [LARGE SCALE GENOMIC DNA]</scope>
    <source>
        <strain evidence="1">DO16091913</strain>
        <tissue evidence="1">Muscle</tissue>
    </source>
</reference>
<sequence length="104" mass="11684">MGLSQRVSFRMKFPVDLGNQLLASSSVLPLVYNYLDFVDKNLSPHQSPVEEITSENQQFGNGGISCCLPVHELLGSDQLIHQPVFFHCFATVIQLSFPSRKLLY</sequence>
<organism evidence="1 2">
    <name type="scientific">Platysternon megacephalum</name>
    <name type="common">big-headed turtle</name>
    <dbReference type="NCBI Taxonomy" id="55544"/>
    <lineage>
        <taxon>Eukaryota</taxon>
        <taxon>Metazoa</taxon>
        <taxon>Chordata</taxon>
        <taxon>Craniata</taxon>
        <taxon>Vertebrata</taxon>
        <taxon>Euteleostomi</taxon>
        <taxon>Archelosauria</taxon>
        <taxon>Testudinata</taxon>
        <taxon>Testudines</taxon>
        <taxon>Cryptodira</taxon>
        <taxon>Durocryptodira</taxon>
        <taxon>Testudinoidea</taxon>
        <taxon>Platysternidae</taxon>
        <taxon>Platysternon</taxon>
    </lineage>
</organism>
<dbReference type="Proteomes" id="UP000297703">
    <property type="component" value="Unassembled WGS sequence"/>
</dbReference>
<proteinExistence type="predicted"/>
<dbReference type="EMBL" id="QXTE01000147">
    <property type="protein sequence ID" value="TFK04031.1"/>
    <property type="molecule type" value="Genomic_DNA"/>
</dbReference>
<evidence type="ECO:0000313" key="2">
    <source>
        <dbReference type="Proteomes" id="UP000297703"/>
    </source>
</evidence>
<protein>
    <submittedName>
        <fullName evidence="1">Coenzyme Q-binding protein COQ10-like protein A, mitochondrial</fullName>
    </submittedName>
</protein>
<dbReference type="AlphaFoldDB" id="A0A4D9E0F5"/>